<evidence type="ECO:0000313" key="2">
    <source>
        <dbReference type="Proteomes" id="UP000012589"/>
    </source>
</evidence>
<dbReference type="HOGENOM" id="CLU_2568742_0_0_9"/>
<organism evidence="1 2">
    <name type="scientific">Eubacterium plexicaudatum ASF492</name>
    <dbReference type="NCBI Taxonomy" id="1235802"/>
    <lineage>
        <taxon>Bacteria</taxon>
        <taxon>Bacillati</taxon>
        <taxon>Bacillota</taxon>
        <taxon>Clostridia</taxon>
        <taxon>Eubacteriales</taxon>
        <taxon>Eubacteriaceae</taxon>
        <taxon>Eubacterium</taxon>
    </lineage>
</organism>
<dbReference type="Proteomes" id="UP000012589">
    <property type="component" value="Unassembled WGS sequence"/>
</dbReference>
<dbReference type="EMBL" id="AQFT01000148">
    <property type="protein sequence ID" value="EMZ20275.1"/>
    <property type="molecule type" value="Genomic_DNA"/>
</dbReference>
<reference evidence="1 2" key="1">
    <citation type="journal article" date="2014" name="Genome Announc.">
        <title>Draft genome sequences of the altered schaedler flora, a defined bacterial community from gnotobiotic mice.</title>
        <authorList>
            <person name="Wannemuehler M.J."/>
            <person name="Overstreet A.M."/>
            <person name="Ward D.V."/>
            <person name="Phillips G.J."/>
        </authorList>
    </citation>
    <scope>NUCLEOTIDE SEQUENCE [LARGE SCALE GENOMIC DNA]</scope>
    <source>
        <strain evidence="1 2">ASF492</strain>
    </source>
</reference>
<name>N2A2I0_9FIRM</name>
<proteinExistence type="predicted"/>
<dbReference type="AlphaFoldDB" id="N2A2I0"/>
<keyword evidence="2" id="KW-1185">Reference proteome</keyword>
<gene>
    <name evidence="1" type="ORF">C823_05088</name>
</gene>
<accession>N2A2I0</accession>
<evidence type="ECO:0000313" key="1">
    <source>
        <dbReference type="EMBL" id="EMZ20275.1"/>
    </source>
</evidence>
<dbReference type="STRING" id="1235802.C823_05088"/>
<comment type="caution">
    <text evidence="1">The sequence shown here is derived from an EMBL/GenBank/DDBJ whole genome shotgun (WGS) entry which is preliminary data.</text>
</comment>
<sequence length="81" mass="8922">MYVTVHTCLKIKPAANCNSIRPIGNSPLAKGQMPGKPHSLALSKQQVLEQGVNSNIRIVRIAPVCKRSLAIWLKITYNDLI</sequence>
<protein>
    <submittedName>
        <fullName evidence="1">Uncharacterized protein</fullName>
    </submittedName>
</protein>